<organism evidence="2 3">
    <name type="scientific">Passalora fulva</name>
    <name type="common">Tomato leaf mold</name>
    <name type="synonym">Cladosporium fulvum</name>
    <dbReference type="NCBI Taxonomy" id="5499"/>
    <lineage>
        <taxon>Eukaryota</taxon>
        <taxon>Fungi</taxon>
        <taxon>Dikarya</taxon>
        <taxon>Ascomycota</taxon>
        <taxon>Pezizomycotina</taxon>
        <taxon>Dothideomycetes</taxon>
        <taxon>Dothideomycetidae</taxon>
        <taxon>Mycosphaerellales</taxon>
        <taxon>Mycosphaerellaceae</taxon>
        <taxon>Fulvia</taxon>
    </lineage>
</organism>
<protein>
    <submittedName>
        <fullName evidence="2">Uncharacterized protein</fullName>
    </submittedName>
</protein>
<keyword evidence="3" id="KW-1185">Reference proteome</keyword>
<dbReference type="RefSeq" id="XP_047763627.1">
    <property type="nucleotide sequence ID" value="XM_047906230.1"/>
</dbReference>
<feature type="region of interest" description="Disordered" evidence="1">
    <location>
        <begin position="412"/>
        <end position="471"/>
    </location>
</feature>
<feature type="compositionally biased region" description="Polar residues" evidence="1">
    <location>
        <begin position="440"/>
        <end position="454"/>
    </location>
</feature>
<feature type="compositionally biased region" description="Polar residues" evidence="1">
    <location>
        <begin position="72"/>
        <end position="86"/>
    </location>
</feature>
<feature type="region of interest" description="Disordered" evidence="1">
    <location>
        <begin position="66"/>
        <end position="98"/>
    </location>
</feature>
<dbReference type="Proteomes" id="UP000756132">
    <property type="component" value="Chromosome 6"/>
</dbReference>
<dbReference type="KEGG" id="ffu:CLAFUR5_07082"/>
<dbReference type="GeneID" id="71986960"/>
<feature type="region of interest" description="Disordered" evidence="1">
    <location>
        <begin position="160"/>
        <end position="191"/>
    </location>
</feature>
<feature type="compositionally biased region" description="Basic and acidic residues" evidence="1">
    <location>
        <begin position="174"/>
        <end position="189"/>
    </location>
</feature>
<accession>A0A9Q8PB95</accession>
<dbReference type="EMBL" id="CP090168">
    <property type="protein sequence ID" value="UJO19261.1"/>
    <property type="molecule type" value="Genomic_DNA"/>
</dbReference>
<dbReference type="OMA" id="AANLECK"/>
<evidence type="ECO:0000313" key="3">
    <source>
        <dbReference type="Proteomes" id="UP000756132"/>
    </source>
</evidence>
<feature type="region of interest" description="Disordered" evidence="1">
    <location>
        <begin position="575"/>
        <end position="675"/>
    </location>
</feature>
<name>A0A9Q8PB95_PASFU</name>
<reference evidence="2" key="1">
    <citation type="submission" date="2021-12" db="EMBL/GenBank/DDBJ databases">
        <authorList>
            <person name="Zaccaron A."/>
            <person name="Stergiopoulos I."/>
        </authorList>
    </citation>
    <scope>NUCLEOTIDE SEQUENCE</scope>
    <source>
        <strain evidence="2">Race5_Kim</strain>
    </source>
</reference>
<feature type="region of interest" description="Disordered" evidence="1">
    <location>
        <begin position="116"/>
        <end position="140"/>
    </location>
</feature>
<dbReference type="OrthoDB" id="272761at2759"/>
<feature type="compositionally biased region" description="Basic and acidic residues" evidence="1">
    <location>
        <begin position="522"/>
        <end position="533"/>
    </location>
</feature>
<proteinExistence type="predicted"/>
<feature type="region of interest" description="Disordered" evidence="1">
    <location>
        <begin position="354"/>
        <end position="374"/>
    </location>
</feature>
<gene>
    <name evidence="2" type="ORF">CLAFUR5_07082</name>
</gene>
<dbReference type="AlphaFoldDB" id="A0A9Q8PB95"/>
<evidence type="ECO:0000256" key="1">
    <source>
        <dbReference type="SAM" id="MobiDB-lite"/>
    </source>
</evidence>
<sequence>MSFDYPFSGIPVLDRVKRYEEQFDKTIHALQGAVHADRSASPSRPPHRLRKVTGVLKLNTTALYLDRDDSTDQQPSHVNQDQYATHSTEDHPDYAEGVTLPKRRFSVFKKRKSTISESIKKDSIGDSPKSSTDLSSPLEKEIDAKKPRFRWLKRMASNCPRNRLRKLPPSKSKASLEENNKENRRGDRGTRKRLGVIGVRFKKWKQSLGAAVARENEGAQKSFRVITSPDGSLKSVKEVVIDDDVIFNLSAERDARARALAQKWLDARAAKSATQDETDGHTERGFIDTRRGDVEDAQPVLTAVEKVQLEAEIQRAGVHAERKSRFHEHLTDTESPRAQTNYREKLAVVHPDYSTEDTSYVGQQDQDEIDNIDRRRSDDWAGIRERAASNLQETIELQTTRGMPDRCQLKRTRTINHGQRPHLLSPIPEVASPIPDQDRSTSAISDRASASESPGSRRDQPSPVISDSASASDYVSCLSSSSTSTTEQSTIQEETEVEIGIARSQSFTRLLEPNIKSVKITRAKDKGREERVDTPMTTPNGAPILPDFQKDHIPWWEAGPAEPKVVMPKFACGPSVARNTPSPPKRKESRVNSTPSPTGEMSRPRAPTPETGVLFRGVMTARPAGPRLMRSKEKRQSIGSPGIAANLECKFQYEDENTTGSGPSRKRAKSVSEQAVGVHLPVQEPVDIPHEELLRIVGEGQGL</sequence>
<feature type="region of interest" description="Disordered" evidence="1">
    <location>
        <begin position="521"/>
        <end position="546"/>
    </location>
</feature>
<reference evidence="2" key="2">
    <citation type="journal article" date="2022" name="Microb. Genom.">
        <title>A chromosome-scale genome assembly of the tomato pathogen Cladosporium fulvum reveals a compartmentalized genome architecture and the presence of a dispensable chromosome.</title>
        <authorList>
            <person name="Zaccaron A.Z."/>
            <person name="Chen L.H."/>
            <person name="Samaras A."/>
            <person name="Stergiopoulos I."/>
        </authorList>
    </citation>
    <scope>NUCLEOTIDE SEQUENCE</scope>
    <source>
        <strain evidence="2">Race5_Kim</strain>
    </source>
</reference>
<evidence type="ECO:0000313" key="2">
    <source>
        <dbReference type="EMBL" id="UJO19261.1"/>
    </source>
</evidence>